<dbReference type="GO" id="GO:0016620">
    <property type="term" value="F:oxidoreductase activity, acting on the aldehyde or oxo group of donors, NAD or NADP as acceptor"/>
    <property type="evidence" value="ECO:0007669"/>
    <property type="project" value="InterPro"/>
</dbReference>
<evidence type="ECO:0000256" key="1">
    <source>
        <dbReference type="ARBA" id="ARBA00009986"/>
    </source>
</evidence>
<dbReference type="InterPro" id="IPR016163">
    <property type="entry name" value="Ald_DH_C"/>
</dbReference>
<reference evidence="3" key="1">
    <citation type="submission" date="2022-08" db="UniProtKB">
        <authorList>
            <consortium name="EnsemblMetazoa"/>
        </authorList>
    </citation>
    <scope>IDENTIFICATION</scope>
    <source>
        <strain evidence="3">Israel</strain>
    </source>
</reference>
<evidence type="ECO:0000259" key="2">
    <source>
        <dbReference type="Pfam" id="PF00171"/>
    </source>
</evidence>
<keyword evidence="4" id="KW-1185">Reference proteome</keyword>
<evidence type="ECO:0000313" key="4">
    <source>
        <dbReference type="Proteomes" id="UP000092462"/>
    </source>
</evidence>
<dbReference type="EnsemblMetazoa" id="PPAI005346-RA">
    <property type="protein sequence ID" value="PPAI005346-PA"/>
    <property type="gene ID" value="PPAI005346"/>
</dbReference>
<accession>A0A1B0DC07</accession>
<comment type="similarity">
    <text evidence="1">Belongs to the aldehyde dehydrogenase family.</text>
</comment>
<organism evidence="3 4">
    <name type="scientific">Phlebotomus papatasi</name>
    <name type="common">Sandfly</name>
    <dbReference type="NCBI Taxonomy" id="29031"/>
    <lineage>
        <taxon>Eukaryota</taxon>
        <taxon>Metazoa</taxon>
        <taxon>Ecdysozoa</taxon>
        <taxon>Arthropoda</taxon>
        <taxon>Hexapoda</taxon>
        <taxon>Insecta</taxon>
        <taxon>Pterygota</taxon>
        <taxon>Neoptera</taxon>
        <taxon>Endopterygota</taxon>
        <taxon>Diptera</taxon>
        <taxon>Nematocera</taxon>
        <taxon>Psychodoidea</taxon>
        <taxon>Psychodidae</taxon>
        <taxon>Phlebotomus</taxon>
        <taxon>Phlebotomus</taxon>
    </lineage>
</organism>
<dbReference type="Pfam" id="PF00171">
    <property type="entry name" value="Aldedh"/>
    <property type="match status" value="1"/>
</dbReference>
<dbReference type="VEuPathDB" id="VectorBase:PPAI005346"/>
<feature type="domain" description="Aldehyde dehydrogenase" evidence="2">
    <location>
        <begin position="2"/>
        <end position="132"/>
    </location>
</feature>
<dbReference type="AlphaFoldDB" id="A0A1B0DC07"/>
<evidence type="ECO:0000313" key="3">
    <source>
        <dbReference type="EnsemblMetazoa" id="PPAI005346-PA"/>
    </source>
</evidence>
<dbReference type="EMBL" id="AJVK01030480">
    <property type="status" value="NOT_ANNOTATED_CDS"/>
    <property type="molecule type" value="Genomic_DNA"/>
</dbReference>
<dbReference type="InterPro" id="IPR015590">
    <property type="entry name" value="Aldehyde_DH_dom"/>
</dbReference>
<dbReference type="Gene3D" id="3.40.309.10">
    <property type="entry name" value="Aldehyde Dehydrogenase, Chain A, domain 2"/>
    <property type="match status" value="1"/>
</dbReference>
<dbReference type="FunFam" id="3.40.309.10:FF:000001">
    <property type="entry name" value="Mitochondrial aldehyde dehydrogenase 2"/>
    <property type="match status" value="1"/>
</dbReference>
<dbReference type="Proteomes" id="UP000092462">
    <property type="component" value="Unassembled WGS sequence"/>
</dbReference>
<sequence>MIRRTFVQEGIYDEFIKRSIELVKKRKLGDAFENDVVQGPQVDEKIFNRILKYVEAGKKEGAKLEFGGKRWGNEGYFIEPTIFSGVTDGMIIAREEIFGPVMSVFKFKTLDEVIERSNNTNYGLASGVITNDYPI</sequence>
<dbReference type="VEuPathDB" id="VectorBase:PPAPM1_000490"/>
<dbReference type="PANTHER" id="PTHR11699">
    <property type="entry name" value="ALDEHYDE DEHYDROGENASE-RELATED"/>
    <property type="match status" value="1"/>
</dbReference>
<proteinExistence type="inferred from homology"/>
<dbReference type="InterPro" id="IPR016161">
    <property type="entry name" value="Ald_DH/histidinol_DH"/>
</dbReference>
<dbReference type="SUPFAM" id="SSF53720">
    <property type="entry name" value="ALDH-like"/>
    <property type="match status" value="1"/>
</dbReference>
<name>A0A1B0DC07_PHLPP</name>
<protein>
    <recommendedName>
        <fullName evidence="2">Aldehyde dehydrogenase domain-containing protein</fullName>
    </recommendedName>
</protein>